<dbReference type="RefSeq" id="XP_002173256.1">
    <property type="nucleotide sequence ID" value="XM_002173220.2"/>
</dbReference>
<dbReference type="GO" id="GO:0005634">
    <property type="term" value="C:nucleus"/>
    <property type="evidence" value="ECO:0007669"/>
    <property type="project" value="UniProtKB-SubCell"/>
</dbReference>
<dbReference type="eggNOG" id="ENOG502RISS">
    <property type="taxonomic scope" value="Eukaryota"/>
</dbReference>
<dbReference type="Proteomes" id="UP000001744">
    <property type="component" value="Unassembled WGS sequence"/>
</dbReference>
<dbReference type="AlphaFoldDB" id="B6JZJ5"/>
<protein>
    <submittedName>
        <fullName evidence="8">Histone chaperone Chz1</fullName>
    </submittedName>
</protein>
<comment type="similarity">
    <text evidence="3">Belongs to the CHZ1 family.</text>
</comment>
<feature type="region of interest" description="Disordered" evidence="6">
    <location>
        <begin position="1"/>
        <end position="71"/>
    </location>
</feature>
<feature type="compositionally biased region" description="Acidic residues" evidence="6">
    <location>
        <begin position="93"/>
        <end position="110"/>
    </location>
</feature>
<dbReference type="Pfam" id="PF09649">
    <property type="entry name" value="CHZ"/>
    <property type="match status" value="1"/>
</dbReference>
<organism evidence="8 10">
    <name type="scientific">Schizosaccharomyces japonicus (strain yFS275 / FY16936)</name>
    <name type="common">Fission yeast</name>
    <dbReference type="NCBI Taxonomy" id="402676"/>
    <lineage>
        <taxon>Eukaryota</taxon>
        <taxon>Fungi</taxon>
        <taxon>Dikarya</taxon>
        <taxon>Ascomycota</taxon>
        <taxon>Taphrinomycotina</taxon>
        <taxon>Schizosaccharomycetes</taxon>
        <taxon>Schizosaccharomycetales</taxon>
        <taxon>Schizosaccharomycetaceae</taxon>
        <taxon>Schizosaccharomyces</taxon>
    </lineage>
</organism>
<feature type="compositionally biased region" description="Basic and acidic residues" evidence="6">
    <location>
        <begin position="9"/>
        <end position="22"/>
    </location>
</feature>
<reference evidence="8 10" key="1">
    <citation type="journal article" date="2011" name="Science">
        <title>Comparative functional genomics of the fission yeasts.</title>
        <authorList>
            <person name="Rhind N."/>
            <person name="Chen Z."/>
            <person name="Yassour M."/>
            <person name="Thompson D.A."/>
            <person name="Haas B.J."/>
            <person name="Habib N."/>
            <person name="Wapinski I."/>
            <person name="Roy S."/>
            <person name="Lin M.F."/>
            <person name="Heiman D.I."/>
            <person name="Young S.K."/>
            <person name="Furuya K."/>
            <person name="Guo Y."/>
            <person name="Pidoux A."/>
            <person name="Chen H.M."/>
            <person name="Robbertse B."/>
            <person name="Goldberg J.M."/>
            <person name="Aoki K."/>
            <person name="Bayne E.H."/>
            <person name="Berlin A.M."/>
            <person name="Desjardins C.A."/>
            <person name="Dobbs E."/>
            <person name="Dukaj L."/>
            <person name="Fan L."/>
            <person name="FitzGerald M.G."/>
            <person name="French C."/>
            <person name="Gujja S."/>
            <person name="Hansen K."/>
            <person name="Keifenheim D."/>
            <person name="Levin J.Z."/>
            <person name="Mosher R.A."/>
            <person name="Mueller C.A."/>
            <person name="Pfiffner J."/>
            <person name="Priest M."/>
            <person name="Russ C."/>
            <person name="Smialowska A."/>
            <person name="Swoboda P."/>
            <person name="Sykes S.M."/>
            <person name="Vaughn M."/>
            <person name="Vengrova S."/>
            <person name="Yoder R."/>
            <person name="Zeng Q."/>
            <person name="Allshire R."/>
            <person name="Baulcombe D."/>
            <person name="Birren B.W."/>
            <person name="Brown W."/>
            <person name="Ekwall K."/>
            <person name="Kellis M."/>
            <person name="Leatherwood J."/>
            <person name="Levin H."/>
            <person name="Margalit H."/>
            <person name="Martienssen R."/>
            <person name="Nieduszynski C.A."/>
            <person name="Spatafora J.W."/>
            <person name="Friedman N."/>
            <person name="Dalgaard J.Z."/>
            <person name="Baumann P."/>
            <person name="Niki H."/>
            <person name="Regev A."/>
            <person name="Nusbaum C."/>
        </authorList>
    </citation>
    <scope>NUCLEOTIDE SEQUENCE [LARGE SCALE GENOMIC DNA]</scope>
    <source>
        <strain evidence="10">yFS275 / FY16936</strain>
    </source>
</reference>
<evidence type="ECO:0000256" key="3">
    <source>
        <dbReference type="ARBA" id="ARBA00008057"/>
    </source>
</evidence>
<keyword evidence="5" id="KW-0539">Nucleus</keyword>
<evidence type="ECO:0000256" key="5">
    <source>
        <dbReference type="ARBA" id="ARBA00023242"/>
    </source>
</evidence>
<evidence type="ECO:0000313" key="10">
    <source>
        <dbReference type="Proteomes" id="UP000001744"/>
    </source>
</evidence>
<dbReference type="EMBL" id="KE651168">
    <property type="protein sequence ID" value="EEB06963.1"/>
    <property type="molecule type" value="Genomic_DNA"/>
</dbReference>
<evidence type="ECO:0000256" key="1">
    <source>
        <dbReference type="ARBA" id="ARBA00002212"/>
    </source>
</evidence>
<feature type="compositionally biased region" description="Acidic residues" evidence="6">
    <location>
        <begin position="23"/>
        <end position="56"/>
    </location>
</feature>
<dbReference type="OMA" id="IMCSTRT"/>
<feature type="domain" description="Histone chaperone" evidence="7">
    <location>
        <begin position="58"/>
        <end position="94"/>
    </location>
</feature>
<dbReference type="InterPro" id="IPR019098">
    <property type="entry name" value="Histone_chaperone_domain_CHZ"/>
</dbReference>
<dbReference type="VEuPathDB" id="FungiDB:SJAG_02035"/>
<dbReference type="SMART" id="SM01082">
    <property type="entry name" value="CHZ"/>
    <property type="match status" value="1"/>
</dbReference>
<dbReference type="JaponicusDB" id="SJAG_02035">
    <property type="gene designation" value="chz1"/>
</dbReference>
<dbReference type="HOGENOM" id="CLU_2185475_0_0_1"/>
<keyword evidence="4" id="KW-0143">Chaperone</keyword>
<keyword evidence="10" id="KW-1185">Reference proteome</keyword>
<evidence type="ECO:0000313" key="8">
    <source>
        <dbReference type="EMBL" id="EEB06963.1"/>
    </source>
</evidence>
<dbReference type="GeneID" id="7047883"/>
<name>B6JZJ5_SCHJY</name>
<evidence type="ECO:0000256" key="4">
    <source>
        <dbReference type="ARBA" id="ARBA00023186"/>
    </source>
</evidence>
<dbReference type="OrthoDB" id="10598880at2759"/>
<evidence type="ECO:0000259" key="7">
    <source>
        <dbReference type="SMART" id="SM01082"/>
    </source>
</evidence>
<evidence type="ECO:0000313" key="9">
    <source>
        <dbReference type="JaponicusDB" id="SJAG_02035"/>
    </source>
</evidence>
<gene>
    <name evidence="9" type="primary">chz1</name>
    <name evidence="8" type="ORF">SJAG_02035</name>
</gene>
<evidence type="ECO:0000256" key="2">
    <source>
        <dbReference type="ARBA" id="ARBA00004123"/>
    </source>
</evidence>
<comment type="subcellular location">
    <subcellularLocation>
        <location evidence="2">Nucleus</location>
    </subcellularLocation>
</comment>
<sequence>MSSRSAKSQVDKGKAVAKKDPILDFDDDSEDVDFSDDGSENSYDDSDSSMDDEETGNENLQEDLAAIDPRNITCSTRTRRKKIDFTKAKVPEDELMDEDDEDDEDYIPPQ</sequence>
<evidence type="ECO:0000256" key="6">
    <source>
        <dbReference type="SAM" id="MobiDB-lite"/>
    </source>
</evidence>
<accession>B6JZJ5</accession>
<comment type="function">
    <text evidence="1">Forms a chaperone-bound H2A.Z-H2B complex that acts as a source for SWR1 complex-dependent H2A to H2A.Z histone replacement in chromatin.</text>
</comment>
<proteinExistence type="inferred from homology"/>
<feature type="region of interest" description="Disordered" evidence="6">
    <location>
        <begin position="87"/>
        <end position="110"/>
    </location>
</feature>